<dbReference type="InterPro" id="IPR025993">
    <property type="entry name" value="Ceramide_glucosylTrfase"/>
</dbReference>
<dbReference type="SUPFAM" id="SSF53448">
    <property type="entry name" value="Nucleotide-diphospho-sugar transferases"/>
    <property type="match status" value="1"/>
</dbReference>
<dbReference type="Gene3D" id="3.90.550.10">
    <property type="entry name" value="Spore Coat Polysaccharide Biosynthesis Protein SpsA, Chain A"/>
    <property type="match status" value="1"/>
</dbReference>
<dbReference type="STRING" id="1081109.A0A168D720"/>
<keyword evidence="18" id="KW-1185">Reference proteome</keyword>
<evidence type="ECO:0000256" key="4">
    <source>
        <dbReference type="ARBA" id="ARBA00006739"/>
    </source>
</evidence>
<evidence type="ECO:0000256" key="7">
    <source>
        <dbReference type="ARBA" id="ARBA00022676"/>
    </source>
</evidence>
<dbReference type="Proteomes" id="UP000078544">
    <property type="component" value="Unassembled WGS sequence"/>
</dbReference>
<evidence type="ECO:0000256" key="11">
    <source>
        <dbReference type="ARBA" id="ARBA00023136"/>
    </source>
</evidence>
<dbReference type="InterPro" id="IPR029044">
    <property type="entry name" value="Nucleotide-diphossugar_trans"/>
</dbReference>
<evidence type="ECO:0000256" key="5">
    <source>
        <dbReference type="ARBA" id="ARBA00012699"/>
    </source>
</evidence>
<comment type="pathway">
    <text evidence="3">Sphingolipid metabolism.</text>
</comment>
<gene>
    <name evidence="17" type="ORF">AAL_03395</name>
</gene>
<proteinExistence type="inferred from homology"/>
<organism evidence="17 18">
    <name type="scientific">Moelleriella libera RCEF 2490</name>
    <dbReference type="NCBI Taxonomy" id="1081109"/>
    <lineage>
        <taxon>Eukaryota</taxon>
        <taxon>Fungi</taxon>
        <taxon>Dikarya</taxon>
        <taxon>Ascomycota</taxon>
        <taxon>Pezizomycotina</taxon>
        <taxon>Sordariomycetes</taxon>
        <taxon>Hypocreomycetidae</taxon>
        <taxon>Hypocreales</taxon>
        <taxon>Clavicipitaceae</taxon>
        <taxon>Moelleriella</taxon>
    </lineage>
</organism>
<protein>
    <recommendedName>
        <fullName evidence="6">Ceramide glucosyltransferase</fullName>
        <ecNumber evidence="5">2.4.1.80</ecNumber>
    </recommendedName>
    <alternativeName>
        <fullName evidence="13">Glucosylceramide synthase</fullName>
    </alternativeName>
    <alternativeName>
        <fullName evidence="14">UDP-glucose ceramide glucosyltransferase</fullName>
    </alternativeName>
    <alternativeName>
        <fullName evidence="12">UDP-glucose:N-acylsphingosine D-glucosyltransferase</fullName>
    </alternativeName>
</protein>
<dbReference type="AlphaFoldDB" id="A0A168D720"/>
<dbReference type="OrthoDB" id="1483400at2759"/>
<evidence type="ECO:0000256" key="2">
    <source>
        <dbReference type="ARBA" id="ARBA00004760"/>
    </source>
</evidence>
<comment type="caution">
    <text evidence="17">The sequence shown here is derived from an EMBL/GenBank/DDBJ whole genome shotgun (WGS) entry which is preliminary data.</text>
</comment>
<evidence type="ECO:0000256" key="13">
    <source>
        <dbReference type="ARBA" id="ARBA00031543"/>
    </source>
</evidence>
<feature type="transmembrane region" description="Helical" evidence="16">
    <location>
        <begin position="406"/>
        <end position="424"/>
    </location>
</feature>
<dbReference type="EMBL" id="AZGY01000006">
    <property type="protein sequence ID" value="KZZ97431.1"/>
    <property type="molecule type" value="Genomic_DNA"/>
</dbReference>
<evidence type="ECO:0000256" key="3">
    <source>
        <dbReference type="ARBA" id="ARBA00004991"/>
    </source>
</evidence>
<dbReference type="PANTHER" id="PTHR12726:SF0">
    <property type="entry name" value="CERAMIDE GLUCOSYLTRANSFERASE"/>
    <property type="match status" value="1"/>
</dbReference>
<feature type="region of interest" description="Disordered" evidence="15">
    <location>
        <begin position="510"/>
        <end position="535"/>
    </location>
</feature>
<keyword evidence="9 16" id="KW-0812">Transmembrane</keyword>
<evidence type="ECO:0000256" key="14">
    <source>
        <dbReference type="ARBA" id="ARBA00032575"/>
    </source>
</evidence>
<evidence type="ECO:0000256" key="9">
    <source>
        <dbReference type="ARBA" id="ARBA00022692"/>
    </source>
</evidence>
<keyword evidence="11 16" id="KW-0472">Membrane</keyword>
<accession>A0A168D720</accession>
<keyword evidence="8" id="KW-0808">Transferase</keyword>
<evidence type="ECO:0000256" key="6">
    <source>
        <dbReference type="ARBA" id="ARBA00019988"/>
    </source>
</evidence>
<dbReference type="EC" id="2.4.1.80" evidence="5"/>
<comment type="subcellular location">
    <subcellularLocation>
        <location evidence="1">Membrane</location>
        <topology evidence="1">Multi-pass membrane protein</topology>
    </subcellularLocation>
</comment>
<dbReference type="UniPathway" id="UPA00222"/>
<reference evidence="17 18" key="1">
    <citation type="journal article" date="2016" name="Genome Biol. Evol.">
        <title>Divergent and convergent evolution of fungal pathogenicity.</title>
        <authorList>
            <person name="Shang Y."/>
            <person name="Xiao G."/>
            <person name="Zheng P."/>
            <person name="Cen K."/>
            <person name="Zhan S."/>
            <person name="Wang C."/>
        </authorList>
    </citation>
    <scope>NUCLEOTIDE SEQUENCE [LARGE SCALE GENOMIC DNA]</scope>
    <source>
        <strain evidence="17 18">RCEF 2490</strain>
    </source>
</reference>
<dbReference type="GO" id="GO:0006679">
    <property type="term" value="P:glucosylceramide biosynthetic process"/>
    <property type="evidence" value="ECO:0007669"/>
    <property type="project" value="TreeGrafter"/>
</dbReference>
<evidence type="ECO:0000256" key="8">
    <source>
        <dbReference type="ARBA" id="ARBA00022679"/>
    </source>
</evidence>
<name>A0A168D720_9HYPO</name>
<dbReference type="Pfam" id="PF13506">
    <property type="entry name" value="Glyco_transf_21"/>
    <property type="match status" value="1"/>
</dbReference>
<evidence type="ECO:0000256" key="1">
    <source>
        <dbReference type="ARBA" id="ARBA00004141"/>
    </source>
</evidence>
<feature type="compositionally biased region" description="Basic and acidic residues" evidence="15">
    <location>
        <begin position="524"/>
        <end position="535"/>
    </location>
</feature>
<keyword evidence="10 16" id="KW-1133">Transmembrane helix</keyword>
<comment type="similarity">
    <text evidence="4">Belongs to the glycosyltransferase 2 family.</text>
</comment>
<comment type="pathway">
    <text evidence="2">Lipid metabolism; sphingolipid metabolism.</text>
</comment>
<evidence type="ECO:0000256" key="10">
    <source>
        <dbReference type="ARBA" id="ARBA00022989"/>
    </source>
</evidence>
<dbReference type="PANTHER" id="PTHR12726">
    <property type="entry name" value="CERAMIDE GLUCOSYLTRANSFERASE"/>
    <property type="match status" value="1"/>
</dbReference>
<feature type="transmembrane region" description="Helical" evidence="16">
    <location>
        <begin position="334"/>
        <end position="354"/>
    </location>
</feature>
<keyword evidence="7" id="KW-0328">Glycosyltransferase</keyword>
<evidence type="ECO:0000313" key="17">
    <source>
        <dbReference type="EMBL" id="KZZ97431.1"/>
    </source>
</evidence>
<evidence type="ECO:0000313" key="18">
    <source>
        <dbReference type="Proteomes" id="UP000078544"/>
    </source>
</evidence>
<dbReference type="GO" id="GO:0008120">
    <property type="term" value="F:ceramide glucosyltransferase activity"/>
    <property type="evidence" value="ECO:0007669"/>
    <property type="project" value="UniProtKB-EC"/>
</dbReference>
<evidence type="ECO:0000256" key="16">
    <source>
        <dbReference type="SAM" id="Phobius"/>
    </source>
</evidence>
<evidence type="ECO:0000256" key="15">
    <source>
        <dbReference type="SAM" id="MobiDB-lite"/>
    </source>
</evidence>
<feature type="transmembrane region" description="Helical" evidence="16">
    <location>
        <begin position="366"/>
        <end position="394"/>
    </location>
</feature>
<evidence type="ECO:0000256" key="12">
    <source>
        <dbReference type="ARBA" id="ARBA00031017"/>
    </source>
</evidence>
<sequence>MTSFTETVALACLVWAIVVVFVQSIGITAIFRHFSKPPPPPTSPRLEQDAPTVTIIRPVKGLEPQLYECIASTFKQDYPVHRISIRLCVESESDPALAILRKLVSDFPDHDAQILIEDKDPLLHGEHGEVHSLGPNPKIRNISRAYREAKDDIVWIIDCNVWVARGVLGRMVDKLMGYTAAGVPAKPYKFVHQMPLLIDIADYRQPGAQEGHVSVTCPPASAASRGAKSSMQDFLARVSRHGGGRLDEMFFATTHVKFYGAINLVGVAPCIVGKSNMFRRAHLDQVTTAESNRVFRKSDNKRTGVDYFSFNICEDHLIGDLLWRSNIPGFLNHGILWGDLVIQPMAGMSVTSYAARRCRWLRARKFTVLAATLVEPGVESFLCCAYFAFAVTTLPCFHDNMGIPQTWGAMAVVWLLAVTCWMILDWHTFKLLHSGSSVQVDQESPRFVRGTPSKGGLPRRGFPEWFLAWLGREALALPIWTWAVLCGTTVTWRGKRFQVNMDTSVVELDSGSETRGRLGASDSENTRHASKDRLD</sequence>
<dbReference type="GO" id="GO:0016020">
    <property type="term" value="C:membrane"/>
    <property type="evidence" value="ECO:0007669"/>
    <property type="project" value="UniProtKB-SubCell"/>
</dbReference>